<gene>
    <name evidence="2" type="ORF">PDE_08240</name>
</gene>
<sequence length="90" mass="10348">MATSAKEQAKAQGQEGTRNPDMENKPSEAHYWSGIQPRYMSVEQEKDSQYDLGDLGKPEMLNRNRLLRQRPQDPNEYTQGPVEDVGREHC</sequence>
<proteinExistence type="predicted"/>
<protein>
    <submittedName>
        <fullName evidence="2">Uncharacterized protein</fullName>
    </submittedName>
</protein>
<evidence type="ECO:0000313" key="2">
    <source>
        <dbReference type="EMBL" id="EPS33278.1"/>
    </source>
</evidence>
<feature type="region of interest" description="Disordered" evidence="1">
    <location>
        <begin position="1"/>
        <end position="90"/>
    </location>
</feature>
<dbReference type="Proteomes" id="UP000019376">
    <property type="component" value="Unassembled WGS sequence"/>
</dbReference>
<evidence type="ECO:0000256" key="1">
    <source>
        <dbReference type="SAM" id="MobiDB-lite"/>
    </source>
</evidence>
<reference evidence="2 3" key="1">
    <citation type="journal article" date="2013" name="PLoS ONE">
        <title>Genomic and secretomic analyses reveal unique features of the lignocellulolytic enzyme system of Penicillium decumbens.</title>
        <authorList>
            <person name="Liu G."/>
            <person name="Zhang L."/>
            <person name="Wei X."/>
            <person name="Zou G."/>
            <person name="Qin Y."/>
            <person name="Ma L."/>
            <person name="Li J."/>
            <person name="Zheng H."/>
            <person name="Wang S."/>
            <person name="Wang C."/>
            <person name="Xun L."/>
            <person name="Zhao G.-P."/>
            <person name="Zhou Z."/>
            <person name="Qu Y."/>
        </authorList>
    </citation>
    <scope>NUCLEOTIDE SEQUENCE [LARGE SCALE GENOMIC DNA]</scope>
    <source>
        <strain evidence="3">114-2 / CGMCC 5302</strain>
    </source>
</reference>
<evidence type="ECO:0000313" key="3">
    <source>
        <dbReference type="Proteomes" id="UP000019376"/>
    </source>
</evidence>
<feature type="compositionally biased region" description="Basic and acidic residues" evidence="1">
    <location>
        <begin position="43"/>
        <end position="62"/>
    </location>
</feature>
<name>S8B362_PENO1</name>
<feature type="compositionally biased region" description="Basic and acidic residues" evidence="1">
    <location>
        <begin position="18"/>
        <end position="28"/>
    </location>
</feature>
<dbReference type="EMBL" id="KB644415">
    <property type="protein sequence ID" value="EPS33278.1"/>
    <property type="molecule type" value="Genomic_DNA"/>
</dbReference>
<accession>S8B362</accession>
<dbReference type="AlphaFoldDB" id="S8B362"/>
<organism evidence="2 3">
    <name type="scientific">Penicillium oxalicum (strain 114-2 / CGMCC 5302)</name>
    <name type="common">Penicillium decumbens</name>
    <dbReference type="NCBI Taxonomy" id="933388"/>
    <lineage>
        <taxon>Eukaryota</taxon>
        <taxon>Fungi</taxon>
        <taxon>Dikarya</taxon>
        <taxon>Ascomycota</taxon>
        <taxon>Pezizomycotina</taxon>
        <taxon>Eurotiomycetes</taxon>
        <taxon>Eurotiomycetidae</taxon>
        <taxon>Eurotiales</taxon>
        <taxon>Aspergillaceae</taxon>
        <taxon>Penicillium</taxon>
    </lineage>
</organism>
<dbReference type="HOGENOM" id="CLU_2441571_0_0_1"/>
<dbReference type="OrthoDB" id="4335389at2759"/>
<keyword evidence="3" id="KW-1185">Reference proteome</keyword>